<dbReference type="RefSeq" id="WP_209382025.1">
    <property type="nucleotide sequence ID" value="NZ_JAGIZB010000056.1"/>
</dbReference>
<evidence type="ECO:0000313" key="2">
    <source>
        <dbReference type="Proteomes" id="UP000681594"/>
    </source>
</evidence>
<dbReference type="Proteomes" id="UP000681594">
    <property type="component" value="Unassembled WGS sequence"/>
</dbReference>
<organism evidence="1 2">
    <name type="scientific">Pararoseomonas baculiformis</name>
    <dbReference type="NCBI Taxonomy" id="2820812"/>
    <lineage>
        <taxon>Bacteria</taxon>
        <taxon>Pseudomonadati</taxon>
        <taxon>Pseudomonadota</taxon>
        <taxon>Alphaproteobacteria</taxon>
        <taxon>Acetobacterales</taxon>
        <taxon>Acetobacteraceae</taxon>
        <taxon>Pararoseomonas</taxon>
    </lineage>
</organism>
<protein>
    <submittedName>
        <fullName evidence="1">Uncharacterized protein</fullName>
    </submittedName>
</protein>
<reference evidence="1 2" key="1">
    <citation type="submission" date="2021-03" db="EMBL/GenBank/DDBJ databases">
        <authorList>
            <person name="So Y."/>
        </authorList>
    </citation>
    <scope>NUCLEOTIDE SEQUENCE [LARGE SCALE GENOMIC DNA]</scope>
    <source>
        <strain evidence="1 2">SSH11</strain>
    </source>
</reference>
<name>A0ABS4ANF3_9PROT</name>
<keyword evidence="2" id="KW-1185">Reference proteome</keyword>
<dbReference type="EMBL" id="JAGIZB010000056">
    <property type="protein sequence ID" value="MBP0447759.1"/>
    <property type="molecule type" value="Genomic_DNA"/>
</dbReference>
<accession>A0ABS4ANF3</accession>
<comment type="caution">
    <text evidence="1">The sequence shown here is derived from an EMBL/GenBank/DDBJ whole genome shotgun (WGS) entry which is preliminary data.</text>
</comment>
<evidence type="ECO:0000313" key="1">
    <source>
        <dbReference type="EMBL" id="MBP0447759.1"/>
    </source>
</evidence>
<proteinExistence type="predicted"/>
<gene>
    <name evidence="1" type="ORF">J8J14_23715</name>
</gene>
<sequence>MSSIVPPSGMIASYDGRVSRPESCRNCFFHDVPRGGVPLPTSSPSPEVRADYQNRAYCRRGAPAPTEGASRKIAWPLVHLDRDWCGSGVAL</sequence>